<feature type="non-terminal residue" evidence="1">
    <location>
        <position position="109"/>
    </location>
</feature>
<proteinExistence type="predicted"/>
<sequence>FKSVGVSLSLCSICIIRYSRAVGKMFSCDDASPDSILFFKLWCTWSKCTAKCYCEIVESTSADAVNCKPLILFYGPVVRPNTGGRFVKSTSVDILCGTLGMLLHSDAEK</sequence>
<reference evidence="1" key="2">
    <citation type="submission" date="2023-05" db="EMBL/GenBank/DDBJ databases">
        <authorList>
            <person name="Fouks B."/>
        </authorList>
    </citation>
    <scope>NUCLEOTIDE SEQUENCE</scope>
    <source>
        <strain evidence="1">Stay&amp;Tobe</strain>
        <tissue evidence="1">Testes</tissue>
    </source>
</reference>
<keyword evidence="2" id="KW-1185">Reference proteome</keyword>
<feature type="non-terminal residue" evidence="1">
    <location>
        <position position="1"/>
    </location>
</feature>
<comment type="caution">
    <text evidence="1">The sequence shown here is derived from an EMBL/GenBank/DDBJ whole genome shotgun (WGS) entry which is preliminary data.</text>
</comment>
<accession>A0AAD8AM04</accession>
<protein>
    <submittedName>
        <fullName evidence="1">Uncharacterized protein</fullName>
    </submittedName>
</protein>
<organism evidence="1 2">
    <name type="scientific">Diploptera punctata</name>
    <name type="common">Pacific beetle cockroach</name>
    <dbReference type="NCBI Taxonomy" id="6984"/>
    <lineage>
        <taxon>Eukaryota</taxon>
        <taxon>Metazoa</taxon>
        <taxon>Ecdysozoa</taxon>
        <taxon>Arthropoda</taxon>
        <taxon>Hexapoda</taxon>
        <taxon>Insecta</taxon>
        <taxon>Pterygota</taxon>
        <taxon>Neoptera</taxon>
        <taxon>Polyneoptera</taxon>
        <taxon>Dictyoptera</taxon>
        <taxon>Blattodea</taxon>
        <taxon>Blaberoidea</taxon>
        <taxon>Blaberidae</taxon>
        <taxon>Diplopterinae</taxon>
        <taxon>Diploptera</taxon>
    </lineage>
</organism>
<evidence type="ECO:0000313" key="2">
    <source>
        <dbReference type="Proteomes" id="UP001233999"/>
    </source>
</evidence>
<dbReference type="AlphaFoldDB" id="A0AAD8AM04"/>
<reference evidence="1" key="1">
    <citation type="journal article" date="2023" name="IScience">
        <title>Live-bearing cockroach genome reveals convergent evolutionary mechanisms linked to viviparity in insects and beyond.</title>
        <authorList>
            <person name="Fouks B."/>
            <person name="Harrison M.C."/>
            <person name="Mikhailova A.A."/>
            <person name="Marchal E."/>
            <person name="English S."/>
            <person name="Carruthers M."/>
            <person name="Jennings E.C."/>
            <person name="Chiamaka E.L."/>
            <person name="Frigard R.A."/>
            <person name="Pippel M."/>
            <person name="Attardo G.M."/>
            <person name="Benoit J.B."/>
            <person name="Bornberg-Bauer E."/>
            <person name="Tobe S.S."/>
        </authorList>
    </citation>
    <scope>NUCLEOTIDE SEQUENCE</scope>
    <source>
        <strain evidence="1">Stay&amp;Tobe</strain>
    </source>
</reference>
<dbReference type="EMBL" id="JASPKZ010000139">
    <property type="protein sequence ID" value="KAJ9600677.1"/>
    <property type="molecule type" value="Genomic_DNA"/>
</dbReference>
<dbReference type="Proteomes" id="UP001233999">
    <property type="component" value="Unassembled WGS sequence"/>
</dbReference>
<gene>
    <name evidence="1" type="ORF">L9F63_026185</name>
</gene>
<name>A0AAD8AM04_DIPPU</name>
<evidence type="ECO:0000313" key="1">
    <source>
        <dbReference type="EMBL" id="KAJ9600677.1"/>
    </source>
</evidence>